<feature type="signal peptide" evidence="1">
    <location>
        <begin position="1"/>
        <end position="19"/>
    </location>
</feature>
<feature type="chain" id="PRO_5025589343" description="F-box domain-containing protein" evidence="1">
    <location>
        <begin position="20"/>
        <end position="303"/>
    </location>
</feature>
<evidence type="ECO:0000313" key="2">
    <source>
        <dbReference type="EMBL" id="KAF2852025.1"/>
    </source>
</evidence>
<name>A0A6A7BC62_9PLEO</name>
<gene>
    <name evidence="2" type="ORF">T440DRAFT_393272</name>
</gene>
<proteinExistence type="predicted"/>
<dbReference type="AlphaFoldDB" id="A0A6A7BC62"/>
<organism evidence="2 3">
    <name type="scientific">Plenodomus tracheiphilus IPT5</name>
    <dbReference type="NCBI Taxonomy" id="1408161"/>
    <lineage>
        <taxon>Eukaryota</taxon>
        <taxon>Fungi</taxon>
        <taxon>Dikarya</taxon>
        <taxon>Ascomycota</taxon>
        <taxon>Pezizomycotina</taxon>
        <taxon>Dothideomycetes</taxon>
        <taxon>Pleosporomycetidae</taxon>
        <taxon>Pleosporales</taxon>
        <taxon>Pleosporineae</taxon>
        <taxon>Leptosphaeriaceae</taxon>
        <taxon>Plenodomus</taxon>
    </lineage>
</organism>
<protein>
    <recommendedName>
        <fullName evidence="4">F-box domain-containing protein</fullName>
    </recommendedName>
</protein>
<keyword evidence="1" id="KW-0732">Signal</keyword>
<dbReference type="InterPro" id="IPR032675">
    <property type="entry name" value="LRR_dom_sf"/>
</dbReference>
<keyword evidence="3" id="KW-1185">Reference proteome</keyword>
<dbReference type="OrthoDB" id="3636801at2759"/>
<dbReference type="EMBL" id="MU006300">
    <property type="protein sequence ID" value="KAF2852025.1"/>
    <property type="molecule type" value="Genomic_DNA"/>
</dbReference>
<dbReference type="Gene3D" id="3.80.10.10">
    <property type="entry name" value="Ribonuclease Inhibitor"/>
    <property type="match status" value="1"/>
</dbReference>
<reference evidence="2" key="1">
    <citation type="submission" date="2020-01" db="EMBL/GenBank/DDBJ databases">
        <authorList>
            <consortium name="DOE Joint Genome Institute"/>
            <person name="Haridas S."/>
            <person name="Albert R."/>
            <person name="Binder M."/>
            <person name="Bloem J."/>
            <person name="Labutti K."/>
            <person name="Salamov A."/>
            <person name="Andreopoulos B."/>
            <person name="Baker S.E."/>
            <person name="Barry K."/>
            <person name="Bills G."/>
            <person name="Bluhm B.H."/>
            <person name="Cannon C."/>
            <person name="Castanera R."/>
            <person name="Culley D.E."/>
            <person name="Daum C."/>
            <person name="Ezra D."/>
            <person name="Gonzalez J.B."/>
            <person name="Henrissat B."/>
            <person name="Kuo A."/>
            <person name="Liang C."/>
            <person name="Lipzen A."/>
            <person name="Lutzoni F."/>
            <person name="Magnuson J."/>
            <person name="Mondo S."/>
            <person name="Nolan M."/>
            <person name="Ohm R."/>
            <person name="Pangilinan J."/>
            <person name="Park H.-J."/>
            <person name="Ramirez L."/>
            <person name="Alfaro M."/>
            <person name="Sun H."/>
            <person name="Tritt A."/>
            <person name="Yoshinaga Y."/>
            <person name="Zwiers L.-H."/>
            <person name="Turgeon B.G."/>
            <person name="Goodwin S.B."/>
            <person name="Spatafora J.W."/>
            <person name="Crous P.W."/>
            <person name="Grigoriev I.V."/>
        </authorList>
    </citation>
    <scope>NUCLEOTIDE SEQUENCE</scope>
    <source>
        <strain evidence="2">IPT5</strain>
    </source>
</reference>
<accession>A0A6A7BC62</accession>
<evidence type="ECO:0000256" key="1">
    <source>
        <dbReference type="SAM" id="SignalP"/>
    </source>
</evidence>
<evidence type="ECO:0008006" key="4">
    <source>
        <dbReference type="Google" id="ProtNLM"/>
    </source>
</evidence>
<sequence>MFGSLWWWCSGLYVNSSDAIDLFAFIHTLPNLTTLSISMLSRSLDLFESAFTAPNPPTPTFFLLPTIKSLTLTPSASFLAAHCPDLLHLTIRDNNEQCTIEPSSSLSSRLLPSTPTFPSATLPSKTLTHLSTTAAWSTPELNFLVSNFPNLTHLNMQSEQYTYRASIPCIMVILSRLKGLRVLRLNRIHKLDVGYRAVWKRVVQECRTEGERMELWRGDERRRVGAENEVVGCAMRCCGRLREVWVGGERVARRIVGGEEEGEGVKWVWERRREDVDGEGVSALWAKYRVERQGVVVAWEVGM</sequence>
<dbReference type="SUPFAM" id="SSF52047">
    <property type="entry name" value="RNI-like"/>
    <property type="match status" value="1"/>
</dbReference>
<dbReference type="Proteomes" id="UP000799423">
    <property type="component" value="Unassembled WGS sequence"/>
</dbReference>
<evidence type="ECO:0000313" key="3">
    <source>
        <dbReference type="Proteomes" id="UP000799423"/>
    </source>
</evidence>